<accession>A0A517L238</accession>
<dbReference type="AlphaFoldDB" id="A0A517L238"/>
<dbReference type="EMBL" id="CP042187">
    <property type="protein sequence ID" value="QDS69693.1"/>
    <property type="molecule type" value="Genomic_DNA"/>
</dbReference>
<dbReference type="OrthoDB" id="3921423at2759"/>
<evidence type="ECO:0008006" key="3">
    <source>
        <dbReference type="Google" id="ProtNLM"/>
    </source>
</evidence>
<evidence type="ECO:0000313" key="1">
    <source>
        <dbReference type="EMBL" id="QDS69693.1"/>
    </source>
</evidence>
<gene>
    <name evidence="1" type="ORF">FKW77_009721</name>
</gene>
<keyword evidence="2" id="KW-1185">Reference proteome</keyword>
<proteinExistence type="predicted"/>
<protein>
    <recommendedName>
        <fullName evidence="3">F-box domain-containing protein</fullName>
    </recommendedName>
</protein>
<name>A0A517L238_9PEZI</name>
<sequence>MSYILDSIMRTHTRAHTNFNSNGKRPLQSPNPLAKRFLYMMNNDFEQEVQYAQPETKSSMVNNGAFSDAELSKRSCLLDLPVELRIRIMEYLLVGQPDLLATIHHYHQDSVAESSNRTISPPPRTYHPLHLTCKSLQQEFSKIQLEQATHVFHQPPAIHGIYDPDWFKSTATHPIRHVKVVVEYLDDKRKVEDVVGCINDAFRLLYPSYRHTFPEAETVDFVHVFCDAVNKATTSITPHPDQHTLTNPFSTSTRFDFWTKTERAPMDIVVPGTGAGAGAGGVGAGAAAATTGASATEIEEEGILSINNLHRLPALFPEMVRFDVDWTVTHTSAMGRLRFRARSVARVVSETMKAFVDLGRMEAEPPVVVGGGQGGWGRRSGKRATLQLRSINSDYGGTTQDLDFDTDRNL</sequence>
<reference evidence="1 2" key="1">
    <citation type="submission" date="2019-07" db="EMBL/GenBank/DDBJ databases">
        <title>Finished genome of Venturia effusa.</title>
        <authorList>
            <person name="Young C.A."/>
            <person name="Cox M.P."/>
            <person name="Ganley A.R.D."/>
            <person name="David W.J."/>
        </authorList>
    </citation>
    <scope>NUCLEOTIDE SEQUENCE [LARGE SCALE GENOMIC DNA]</scope>
    <source>
        <strain evidence="2">albino</strain>
    </source>
</reference>
<dbReference type="Proteomes" id="UP000316270">
    <property type="component" value="Chromosome 3"/>
</dbReference>
<evidence type="ECO:0000313" key="2">
    <source>
        <dbReference type="Proteomes" id="UP000316270"/>
    </source>
</evidence>
<organism evidence="1 2">
    <name type="scientific">Venturia effusa</name>
    <dbReference type="NCBI Taxonomy" id="50376"/>
    <lineage>
        <taxon>Eukaryota</taxon>
        <taxon>Fungi</taxon>
        <taxon>Dikarya</taxon>
        <taxon>Ascomycota</taxon>
        <taxon>Pezizomycotina</taxon>
        <taxon>Dothideomycetes</taxon>
        <taxon>Pleosporomycetidae</taxon>
        <taxon>Venturiales</taxon>
        <taxon>Venturiaceae</taxon>
        <taxon>Venturia</taxon>
    </lineage>
</organism>